<dbReference type="InterPro" id="IPR050278">
    <property type="entry name" value="Serine_Prot_S9B/DPPIV"/>
</dbReference>
<gene>
    <name evidence="3" type="ORF">SAMN05444411_11074</name>
</gene>
<name>A0A1H3EZL9_9FLAO</name>
<evidence type="ECO:0000259" key="2">
    <source>
        <dbReference type="Pfam" id="PF00930"/>
    </source>
</evidence>
<dbReference type="GO" id="GO:0006508">
    <property type="term" value="P:proteolysis"/>
    <property type="evidence" value="ECO:0007669"/>
    <property type="project" value="InterPro"/>
</dbReference>
<dbReference type="PANTHER" id="PTHR11731:SF193">
    <property type="entry name" value="DIPEPTIDYL PEPTIDASE 9"/>
    <property type="match status" value="1"/>
</dbReference>
<dbReference type="InterPro" id="IPR001375">
    <property type="entry name" value="Peptidase_S9_cat"/>
</dbReference>
<dbReference type="InterPro" id="IPR029058">
    <property type="entry name" value="AB_hydrolase_fold"/>
</dbReference>
<evidence type="ECO:0000313" key="4">
    <source>
        <dbReference type="Proteomes" id="UP000199595"/>
    </source>
</evidence>
<sequence length="708" mass="80676">MKKLFTFLFLSVLFFGFSQEKELTIDDAVLGYYKGLYPTSIYNRHWVENTNTYVYQKENSLIFTNAKSNTITTNISFESLQKTYSNLKRFPQIKDISSTTFSFQNGTAIETYNYVSKTKETTVSFDEKAENNEFNSKAKAVAYTLDNNLFIANSSNPKIEVTNIKDKNIVSGQTIHRSEFGIYKGTFWSPKGNYLAFYQKDESNVTNYPLVDVNSYPASLKNIKYPMAGQGSEQAKIGIFNLATQKTSYLNIDTSDEHYLTNLSWTPDEKFVLIAEINRGQNHYWLNLYNVETGNKVKTILEETSDKWTEPEHDAIFIPNSNTNFLWFSERDGFMNLYQYTTEGKLVKQVTKFNWVVNDVLGFDAKAKNVFITGTSEDARENHTYKVNLKSGKYTKLTTDAGTHRTQLSSDGSFLIDQYSNLSTPNDINVIDTKKGTSTTIYTSKNPLKDYKIGTTEFGSLKGEDGTKLYTRIIKPANFDASKKYPVMVYVYGGPHAQMITNSWLGGSNLWMQAFATANDYIVFTLDNRGSANRGFAFESIIHRNLGDAEISDQLTGIDYLKSLNYVDSSRIAVNGWSYGGFMTTSLMLRNPGVFTTAVAGGPVIDWKYYEVMYGERYMDTPQENPEGYNKTKVANYIKNLDGKMLIIHGSVDPVVVPQHSMSLLQEAIKQKVQIDFFTYPMHEHNVRGYDRVHLIKKMMNYIVENNK</sequence>
<dbReference type="Proteomes" id="UP000199595">
    <property type="component" value="Unassembled WGS sequence"/>
</dbReference>
<dbReference type="EMBL" id="FNNJ01000010">
    <property type="protein sequence ID" value="SDX84253.1"/>
    <property type="molecule type" value="Genomic_DNA"/>
</dbReference>
<dbReference type="SUPFAM" id="SSF82171">
    <property type="entry name" value="DPP6 N-terminal domain-like"/>
    <property type="match status" value="1"/>
</dbReference>
<dbReference type="Pfam" id="PF00326">
    <property type="entry name" value="Peptidase_S9"/>
    <property type="match status" value="1"/>
</dbReference>
<organism evidence="3 4">
    <name type="scientific">Lutibacter oricola</name>
    <dbReference type="NCBI Taxonomy" id="762486"/>
    <lineage>
        <taxon>Bacteria</taxon>
        <taxon>Pseudomonadati</taxon>
        <taxon>Bacteroidota</taxon>
        <taxon>Flavobacteriia</taxon>
        <taxon>Flavobacteriales</taxon>
        <taxon>Flavobacteriaceae</taxon>
        <taxon>Lutibacter</taxon>
    </lineage>
</organism>
<dbReference type="AlphaFoldDB" id="A0A1H3EZL9"/>
<dbReference type="InterPro" id="IPR002469">
    <property type="entry name" value="Peptidase_S9B_N"/>
</dbReference>
<dbReference type="GO" id="GO:0008236">
    <property type="term" value="F:serine-type peptidase activity"/>
    <property type="evidence" value="ECO:0007669"/>
    <property type="project" value="InterPro"/>
</dbReference>
<dbReference type="OrthoDB" id="9812921at2"/>
<dbReference type="Gene3D" id="3.40.50.1820">
    <property type="entry name" value="alpha/beta hydrolase"/>
    <property type="match status" value="1"/>
</dbReference>
<proteinExistence type="predicted"/>
<feature type="domain" description="Peptidase S9 prolyl oligopeptidase catalytic" evidence="1">
    <location>
        <begin position="511"/>
        <end position="706"/>
    </location>
</feature>
<evidence type="ECO:0000313" key="3">
    <source>
        <dbReference type="EMBL" id="SDX84253.1"/>
    </source>
</evidence>
<accession>A0A1H3EZL9</accession>
<dbReference type="Gene3D" id="2.140.10.30">
    <property type="entry name" value="Dipeptidylpeptidase IV, N-terminal domain"/>
    <property type="match status" value="1"/>
</dbReference>
<dbReference type="Pfam" id="PF00930">
    <property type="entry name" value="DPPIV_N"/>
    <property type="match status" value="1"/>
</dbReference>
<keyword evidence="4" id="KW-1185">Reference proteome</keyword>
<dbReference type="RefSeq" id="WP_090125261.1">
    <property type="nucleotide sequence ID" value="NZ_FNNJ01000010.1"/>
</dbReference>
<protein>
    <submittedName>
        <fullName evidence="3">Dipeptidyl-peptidase-4</fullName>
    </submittedName>
</protein>
<reference evidence="3 4" key="1">
    <citation type="submission" date="2016-10" db="EMBL/GenBank/DDBJ databases">
        <authorList>
            <person name="de Groot N.N."/>
        </authorList>
    </citation>
    <scope>NUCLEOTIDE SEQUENCE [LARGE SCALE GENOMIC DNA]</scope>
    <source>
        <strain evidence="3 4">DSM 24956</strain>
    </source>
</reference>
<dbReference type="SUPFAM" id="SSF53474">
    <property type="entry name" value="alpha/beta-Hydrolases"/>
    <property type="match status" value="1"/>
</dbReference>
<dbReference type="PANTHER" id="PTHR11731">
    <property type="entry name" value="PROTEASE FAMILY S9B,C DIPEPTIDYL-PEPTIDASE IV-RELATED"/>
    <property type="match status" value="1"/>
</dbReference>
<feature type="domain" description="Dipeptidylpeptidase IV N-terminal" evidence="2">
    <location>
        <begin position="118"/>
        <end position="425"/>
    </location>
</feature>
<evidence type="ECO:0000259" key="1">
    <source>
        <dbReference type="Pfam" id="PF00326"/>
    </source>
</evidence>
<dbReference type="GO" id="GO:0008239">
    <property type="term" value="F:dipeptidyl-peptidase activity"/>
    <property type="evidence" value="ECO:0007669"/>
    <property type="project" value="TreeGrafter"/>
</dbReference>
<dbReference type="STRING" id="762486.SAMN05444411_11074"/>